<keyword evidence="3" id="KW-0732">Signal</keyword>
<keyword evidence="6" id="KW-1185">Reference proteome</keyword>
<name>F4KSK4_HALH1</name>
<dbReference type="STRING" id="760192.Halhy_6539"/>
<sequence>MKRIATRFFCFFLLTLSLSATAFGFENTLSPTRAYLGVHLEEISKQKAALLGADNAYGSYITRVIPGSAAEKAGLKPLDYVVGIDQHKTDDDTDLEEILEIYEAGSEATLHLFRQGKPMDIKVTFGPKSNESESNKTRSFLGISPADEDDDDDDATVGVAVDVTKESAAAAMGLQDGDVITAINGYTMIDWTDISAIIRSLEPESDVTLSIRRNDETLTKTGKMGKKDSEEYAISSGRLGTGFSWSGSGNWKQAEDQSGDAFLGVNLGTMSKEKAKKLGFSNAYGTYVSSVIPGTGAAKAGLQAFDYIYGVDEYRVGEGQSLSFILRKFSAGQKANIYFIRKGQERNVSVTLSSKNEDYDEDNDWEDDCDRPFLGVSQSHETYADKGVQVNIVEGSTAKEMGMKAGDLLTSINGYPIIDWGDISMALGTIKAGSTVSVDYLREGKKVSASKVIKSVCDARKSTSYNFNFNRSDDKSKEEGWAFKSAPQIVRVNPANVKAKMEDMGKEDVDKLKAQGVTMSGINNLRLEKINLFPNPTKGLFRLQFDLPEKGQTEVKVLNAAGRTIYEYELGNFSGEFSDEVDISQNGVGTYFLQIRQGDKYASKKIVLQ</sequence>
<feature type="domain" description="PDZ" evidence="4">
    <location>
        <begin position="37"/>
        <end position="116"/>
    </location>
</feature>
<evidence type="ECO:0000259" key="4">
    <source>
        <dbReference type="PROSITE" id="PS50106"/>
    </source>
</evidence>
<feature type="chain" id="PRO_5003310176" evidence="3">
    <location>
        <begin position="23"/>
        <end position="609"/>
    </location>
</feature>
<organism evidence="5 6">
    <name type="scientific">Haliscomenobacter hydrossis (strain ATCC 27775 / DSM 1100 / LMG 10767 / O)</name>
    <dbReference type="NCBI Taxonomy" id="760192"/>
    <lineage>
        <taxon>Bacteria</taxon>
        <taxon>Pseudomonadati</taxon>
        <taxon>Bacteroidota</taxon>
        <taxon>Saprospiria</taxon>
        <taxon>Saprospirales</taxon>
        <taxon>Haliscomenobacteraceae</taxon>
        <taxon>Haliscomenobacter</taxon>
    </lineage>
</organism>
<dbReference type="InterPro" id="IPR001478">
    <property type="entry name" value="PDZ"/>
</dbReference>
<dbReference type="RefSeq" id="WP_013768872.1">
    <property type="nucleotide sequence ID" value="NC_015510.1"/>
</dbReference>
<protein>
    <submittedName>
        <fullName evidence="5">PDZ/DHR/GLGF domain protein</fullName>
    </submittedName>
</protein>
<dbReference type="GO" id="GO:0004222">
    <property type="term" value="F:metalloendopeptidase activity"/>
    <property type="evidence" value="ECO:0007669"/>
    <property type="project" value="InterPro"/>
</dbReference>
<feature type="domain" description="PDZ" evidence="4">
    <location>
        <begin position="267"/>
        <end position="312"/>
    </location>
</feature>
<feature type="domain" description="PDZ" evidence="4">
    <location>
        <begin position="122"/>
        <end position="215"/>
    </location>
</feature>
<dbReference type="AlphaFoldDB" id="F4KSK4"/>
<dbReference type="Pfam" id="PF18962">
    <property type="entry name" value="Por_Secre_tail"/>
    <property type="match status" value="1"/>
</dbReference>
<dbReference type="InterPro" id="IPR004387">
    <property type="entry name" value="Pept_M50_Zn"/>
</dbReference>
<dbReference type="KEGG" id="hhy:Halhy_6539"/>
<dbReference type="SUPFAM" id="SSF50156">
    <property type="entry name" value="PDZ domain-like"/>
    <property type="match status" value="4"/>
</dbReference>
<evidence type="ECO:0000256" key="2">
    <source>
        <dbReference type="SAM" id="MobiDB-lite"/>
    </source>
</evidence>
<evidence type="ECO:0000313" key="6">
    <source>
        <dbReference type="Proteomes" id="UP000008461"/>
    </source>
</evidence>
<dbReference type="Pfam" id="PF13180">
    <property type="entry name" value="PDZ_2"/>
    <property type="match status" value="4"/>
</dbReference>
<proteinExistence type="predicted"/>
<reference evidence="5 6" key="1">
    <citation type="journal article" date="2011" name="Stand. Genomic Sci.">
        <title>Complete genome sequence of Haliscomenobacter hydrossis type strain (O).</title>
        <authorList>
            <consortium name="US DOE Joint Genome Institute (JGI-PGF)"/>
            <person name="Daligault H."/>
            <person name="Lapidus A."/>
            <person name="Zeytun A."/>
            <person name="Nolan M."/>
            <person name="Lucas S."/>
            <person name="Del Rio T.G."/>
            <person name="Tice H."/>
            <person name="Cheng J.F."/>
            <person name="Tapia R."/>
            <person name="Han C."/>
            <person name="Goodwin L."/>
            <person name="Pitluck S."/>
            <person name="Liolios K."/>
            <person name="Pagani I."/>
            <person name="Ivanova N."/>
            <person name="Huntemann M."/>
            <person name="Mavromatis K."/>
            <person name="Mikhailova N."/>
            <person name="Pati A."/>
            <person name="Chen A."/>
            <person name="Palaniappan K."/>
            <person name="Land M."/>
            <person name="Hauser L."/>
            <person name="Brambilla E.M."/>
            <person name="Rohde M."/>
            <person name="Verbarg S."/>
            <person name="Goker M."/>
            <person name="Bristow J."/>
            <person name="Eisen J.A."/>
            <person name="Markowitz V."/>
            <person name="Hugenholtz P."/>
            <person name="Kyrpides N.C."/>
            <person name="Klenk H.P."/>
            <person name="Woyke T."/>
        </authorList>
    </citation>
    <scope>NUCLEOTIDE SEQUENCE [LARGE SCALE GENOMIC DNA]</scope>
    <source>
        <strain evidence="6">ATCC 27775 / DSM 1100 / LMG 10767 / O</strain>
    </source>
</reference>
<comment type="cofactor">
    <cofactor evidence="1">
        <name>Zn(2+)</name>
        <dbReference type="ChEBI" id="CHEBI:29105"/>
    </cofactor>
</comment>
<dbReference type="GO" id="GO:0006508">
    <property type="term" value="P:proteolysis"/>
    <property type="evidence" value="ECO:0007669"/>
    <property type="project" value="InterPro"/>
</dbReference>
<dbReference type="EMBL" id="CP002691">
    <property type="protein sequence ID" value="AEE54355.1"/>
    <property type="molecule type" value="Genomic_DNA"/>
</dbReference>
<feature type="region of interest" description="Disordered" evidence="2">
    <location>
        <begin position="125"/>
        <end position="154"/>
    </location>
</feature>
<dbReference type="PANTHER" id="PTHR42837:SF2">
    <property type="entry name" value="MEMBRANE METALLOPROTEASE ARASP2, CHLOROPLASTIC-RELATED"/>
    <property type="match status" value="1"/>
</dbReference>
<dbReference type="InterPro" id="IPR036034">
    <property type="entry name" value="PDZ_sf"/>
</dbReference>
<dbReference type="OrthoDB" id="1491375at2"/>
<dbReference type="eggNOG" id="COG0750">
    <property type="taxonomic scope" value="Bacteria"/>
</dbReference>
<feature type="signal peptide" evidence="3">
    <location>
        <begin position="1"/>
        <end position="22"/>
    </location>
</feature>
<gene>
    <name evidence="5" type="ordered locus">Halhy_6539</name>
</gene>
<dbReference type="HOGENOM" id="CLU_448174_0_0_10"/>
<evidence type="ECO:0000313" key="5">
    <source>
        <dbReference type="EMBL" id="AEE54355.1"/>
    </source>
</evidence>
<dbReference type="NCBIfam" id="TIGR04183">
    <property type="entry name" value="Por_Secre_tail"/>
    <property type="match status" value="1"/>
</dbReference>
<reference key="2">
    <citation type="submission" date="2011-04" db="EMBL/GenBank/DDBJ databases">
        <title>Complete sequence of chromosome of Haliscomenobacter hydrossis DSM 1100.</title>
        <authorList>
            <consortium name="US DOE Joint Genome Institute (JGI-PGF)"/>
            <person name="Lucas S."/>
            <person name="Han J."/>
            <person name="Lapidus A."/>
            <person name="Bruce D."/>
            <person name="Goodwin L."/>
            <person name="Pitluck S."/>
            <person name="Peters L."/>
            <person name="Kyrpides N."/>
            <person name="Mavromatis K."/>
            <person name="Ivanova N."/>
            <person name="Ovchinnikova G."/>
            <person name="Pagani I."/>
            <person name="Daligault H."/>
            <person name="Detter J.C."/>
            <person name="Han C."/>
            <person name="Land M."/>
            <person name="Hauser L."/>
            <person name="Markowitz V."/>
            <person name="Cheng J.-F."/>
            <person name="Hugenholtz P."/>
            <person name="Woyke T."/>
            <person name="Wu D."/>
            <person name="Verbarg S."/>
            <person name="Frueling A."/>
            <person name="Brambilla E."/>
            <person name="Klenk H.-P."/>
            <person name="Eisen J.A."/>
        </authorList>
    </citation>
    <scope>NUCLEOTIDE SEQUENCE</scope>
    <source>
        <strain>DSM 1100</strain>
    </source>
</reference>
<evidence type="ECO:0000256" key="1">
    <source>
        <dbReference type="ARBA" id="ARBA00001947"/>
    </source>
</evidence>
<dbReference type="Proteomes" id="UP000008461">
    <property type="component" value="Chromosome"/>
</dbReference>
<dbReference type="eggNOG" id="COG0265">
    <property type="taxonomic scope" value="Bacteria"/>
</dbReference>
<dbReference type="PROSITE" id="PS50106">
    <property type="entry name" value="PDZ"/>
    <property type="match status" value="3"/>
</dbReference>
<evidence type="ECO:0000256" key="3">
    <source>
        <dbReference type="SAM" id="SignalP"/>
    </source>
</evidence>
<dbReference type="InterPro" id="IPR026444">
    <property type="entry name" value="Secre_tail"/>
</dbReference>
<dbReference type="SMART" id="SM00228">
    <property type="entry name" value="PDZ"/>
    <property type="match status" value="4"/>
</dbReference>
<dbReference type="Gene3D" id="2.30.42.10">
    <property type="match status" value="4"/>
</dbReference>
<dbReference type="GO" id="GO:0016020">
    <property type="term" value="C:membrane"/>
    <property type="evidence" value="ECO:0007669"/>
    <property type="project" value="InterPro"/>
</dbReference>
<accession>F4KSK4</accession>
<dbReference type="CDD" id="cd06779">
    <property type="entry name" value="cpPDZ_Deg_HtrA-like"/>
    <property type="match status" value="1"/>
</dbReference>
<dbReference type="PANTHER" id="PTHR42837">
    <property type="entry name" value="REGULATOR OF SIGMA-E PROTEASE RSEP"/>
    <property type="match status" value="1"/>
</dbReference>